<sequence length="60" mass="7019">MHPAAADYPRARLDAVGHRRVRARPCLNQRLPDASGIDRCRVPRRREGVTHLRYRVRYPS</sequence>
<keyword evidence="2" id="KW-1185">Reference proteome</keyword>
<gene>
    <name evidence="1" type="ORF">SAMN04489730_8515</name>
</gene>
<dbReference type="AlphaFoldDB" id="A0A1K1T6Q3"/>
<evidence type="ECO:0000313" key="1">
    <source>
        <dbReference type="EMBL" id="SFW92283.1"/>
    </source>
</evidence>
<dbReference type="EMBL" id="FPJG01000006">
    <property type="protein sequence ID" value="SFW92283.1"/>
    <property type="molecule type" value="Genomic_DNA"/>
</dbReference>
<protein>
    <submittedName>
        <fullName evidence="1">Uncharacterized protein</fullName>
    </submittedName>
</protein>
<evidence type="ECO:0000313" key="2">
    <source>
        <dbReference type="Proteomes" id="UP000182740"/>
    </source>
</evidence>
<proteinExistence type="predicted"/>
<accession>A0A1K1T6Q3</accession>
<dbReference type="Proteomes" id="UP000182740">
    <property type="component" value="Unassembled WGS sequence"/>
</dbReference>
<organism evidence="1 2">
    <name type="scientific">Amycolatopsis australiensis</name>
    <dbReference type="NCBI Taxonomy" id="546364"/>
    <lineage>
        <taxon>Bacteria</taxon>
        <taxon>Bacillati</taxon>
        <taxon>Actinomycetota</taxon>
        <taxon>Actinomycetes</taxon>
        <taxon>Pseudonocardiales</taxon>
        <taxon>Pseudonocardiaceae</taxon>
        <taxon>Amycolatopsis</taxon>
    </lineage>
</organism>
<reference evidence="2" key="1">
    <citation type="submission" date="2016-11" db="EMBL/GenBank/DDBJ databases">
        <authorList>
            <person name="Varghese N."/>
            <person name="Submissions S."/>
        </authorList>
    </citation>
    <scope>NUCLEOTIDE SEQUENCE [LARGE SCALE GENOMIC DNA]</scope>
    <source>
        <strain evidence="2">DSM 44671</strain>
    </source>
</reference>
<name>A0A1K1T6Q3_9PSEU</name>